<reference evidence="2 3" key="1">
    <citation type="submission" date="2023-12" db="EMBL/GenBank/DDBJ databases">
        <title>Chromobacterium sp. strain TRC.1.1.SA producing antimicrobial pigment.</title>
        <authorList>
            <person name="Verma N."/>
            <person name="Choksket S."/>
            <person name="Pinnaka A.K."/>
            <person name="Korpole S."/>
        </authorList>
    </citation>
    <scope>NUCLEOTIDE SEQUENCE [LARGE SCALE GENOMIC DNA]</scope>
    <source>
        <strain evidence="2 3">TRC1.1.SA</strain>
    </source>
</reference>
<keyword evidence="1" id="KW-0812">Transmembrane</keyword>
<dbReference type="Proteomes" id="UP001405405">
    <property type="component" value="Unassembled WGS sequence"/>
</dbReference>
<keyword evidence="1" id="KW-1133">Transmembrane helix</keyword>
<evidence type="ECO:0000313" key="3">
    <source>
        <dbReference type="Proteomes" id="UP001405405"/>
    </source>
</evidence>
<accession>A0ABV0CQX2</accession>
<comment type="caution">
    <text evidence="2">The sequence shown here is derived from an EMBL/GenBank/DDBJ whole genome shotgun (WGS) entry which is preliminary data.</text>
</comment>
<feature type="transmembrane region" description="Helical" evidence="1">
    <location>
        <begin position="81"/>
        <end position="100"/>
    </location>
</feature>
<gene>
    <name evidence="2" type="ORF">VA599_21450</name>
</gene>
<evidence type="ECO:0008006" key="4">
    <source>
        <dbReference type="Google" id="ProtNLM"/>
    </source>
</evidence>
<feature type="transmembrane region" description="Helical" evidence="1">
    <location>
        <begin position="46"/>
        <end position="69"/>
    </location>
</feature>
<proteinExistence type="predicted"/>
<protein>
    <recommendedName>
        <fullName evidence="4">DUF2975 domain-containing protein</fullName>
    </recommendedName>
</protein>
<dbReference type="RefSeq" id="WP_152526798.1">
    <property type="nucleotide sequence ID" value="NZ_JAYFSJ010000020.1"/>
</dbReference>
<keyword evidence="1" id="KW-0472">Membrane</keyword>
<evidence type="ECO:0000256" key="1">
    <source>
        <dbReference type="SAM" id="Phobius"/>
    </source>
</evidence>
<name>A0ABV0CQX2_9NEIS</name>
<dbReference type="EMBL" id="JAYFSJ010000020">
    <property type="protein sequence ID" value="MEN7433308.1"/>
    <property type="molecule type" value="Genomic_DNA"/>
</dbReference>
<organism evidence="2 3">
    <name type="scientific">Chromobacterium indicum</name>
    <dbReference type="NCBI Taxonomy" id="3110228"/>
    <lineage>
        <taxon>Bacteria</taxon>
        <taxon>Pseudomonadati</taxon>
        <taxon>Pseudomonadota</taxon>
        <taxon>Betaproteobacteria</taxon>
        <taxon>Neisseriales</taxon>
        <taxon>Chromobacteriaceae</taxon>
        <taxon>Chromobacterium</taxon>
    </lineage>
</organism>
<keyword evidence="3" id="KW-1185">Reference proteome</keyword>
<sequence length="149" mass="15975">MADRLKQFLIWMFLINAVSILILSFWMEGWGGACLRQWGTPAALVYAAAVLAPLNMIAAVSFFTCLNIWNSISAEKIGLPHLLASGVCTAIAAAPLIAGARNCSPGMVSKGALYLYVPLLLNEQAFLICFIAFLVAIGALVKKQDELDG</sequence>
<feature type="transmembrane region" description="Helical" evidence="1">
    <location>
        <begin position="120"/>
        <end position="141"/>
    </location>
</feature>
<feature type="transmembrane region" description="Helical" evidence="1">
    <location>
        <begin position="7"/>
        <end position="26"/>
    </location>
</feature>
<evidence type="ECO:0000313" key="2">
    <source>
        <dbReference type="EMBL" id="MEN7433308.1"/>
    </source>
</evidence>